<dbReference type="InterPro" id="IPR029055">
    <property type="entry name" value="Ntn_hydrolases_N"/>
</dbReference>
<proteinExistence type="predicted"/>
<sequence length="186" mass="20433">MTTIVLNFTNGVGTIAADGRETDHNGFICCDRTTKIYHTPNGDVIAGAGPSAVIEYAVKHWEDRDLFESNTDLLGLLMNSDSRHMAAIVYLKEFDAFYEYHLAVEEDNEMPNPVNVYLIEINYPYAVGSGAPFAIAAMDFGCSAVGAIEYAMQRDSNTGGRIEQWSPSFLEPKKPVDGDTLPDHMG</sequence>
<feature type="compositionally biased region" description="Basic and acidic residues" evidence="1">
    <location>
        <begin position="171"/>
        <end position="186"/>
    </location>
</feature>
<feature type="region of interest" description="Disordered" evidence="1">
    <location>
        <begin position="161"/>
        <end position="186"/>
    </location>
</feature>
<dbReference type="GeneID" id="956076"/>
<dbReference type="OrthoDB" id="13750at10239"/>
<organism evidence="2 3">
    <name type="scientific">Vibrio phage VpV262</name>
    <dbReference type="NCBI Taxonomy" id="2907796"/>
    <lineage>
        <taxon>Viruses</taxon>
        <taxon>Duplodnaviria</taxon>
        <taxon>Heunggongvirae</taxon>
        <taxon>Uroviricota</taxon>
        <taxon>Caudoviricetes</taxon>
        <taxon>Zobellviridae</taxon>
        <taxon>Vipivirus</taxon>
        <taxon>Vipivirus canadense</taxon>
    </lineage>
</organism>
<dbReference type="SUPFAM" id="SSF56235">
    <property type="entry name" value="N-terminal nucleophile aminohydrolases (Ntn hydrolases)"/>
    <property type="match status" value="1"/>
</dbReference>
<dbReference type="EMBL" id="AY095314">
    <property type="protein sequence ID" value="AAM28389.1"/>
    <property type="molecule type" value="Genomic_DNA"/>
</dbReference>
<dbReference type="KEGG" id="vg:956076"/>
<evidence type="ECO:0000313" key="3">
    <source>
        <dbReference type="Proteomes" id="UP000001794"/>
    </source>
</evidence>
<reference evidence="2 3" key="1">
    <citation type="journal article" date="2003" name="Virology">
        <title>The complete sequence of marine bacteriophage VpV262 infecting vibrio parahaemolyticus indicates that an ancestral component of a T7 viral supergroup is widespread in the marine environment.</title>
        <authorList>
            <person name="Hardies S.C."/>
            <person name="Comeau A.M."/>
            <person name="Serwer P."/>
            <person name="Suttle C.A."/>
        </authorList>
    </citation>
    <scope>NUCLEOTIDE SEQUENCE</scope>
</reference>
<evidence type="ECO:0000256" key="1">
    <source>
        <dbReference type="SAM" id="MobiDB-lite"/>
    </source>
</evidence>
<dbReference type="Gene3D" id="3.60.20.10">
    <property type="entry name" value="Glutamine Phosphoribosylpyrophosphate, subunit 1, domain 1"/>
    <property type="match status" value="1"/>
</dbReference>
<dbReference type="Proteomes" id="UP000001794">
    <property type="component" value="Segment"/>
</dbReference>
<accession>Q8LT63</accession>
<keyword evidence="3" id="KW-1185">Reference proteome</keyword>
<name>Q8LT63_9CAUD</name>
<dbReference type="RefSeq" id="NP_640302.1">
    <property type="nucleotide sequence ID" value="NC_003907.2"/>
</dbReference>
<protein>
    <submittedName>
        <fullName evidence="2">Uncharacterized protein</fullName>
    </submittedName>
</protein>
<evidence type="ECO:0000313" key="2">
    <source>
        <dbReference type="EMBL" id="AAM28389.1"/>
    </source>
</evidence>